<protein>
    <submittedName>
        <fullName evidence="1">Uncharacterized protein</fullName>
    </submittedName>
</protein>
<reference evidence="1" key="1">
    <citation type="submission" date="2014-07" db="EMBL/GenBank/DDBJ databases">
        <title>Draft genome sequence of the yeast Pseudozyma antarctica JCM 10317 known as a producer of lipase B which used in a wide range of industrial applications.</title>
        <authorList>
            <person name="Morita T."/>
            <person name="Saika A."/>
            <person name="Koike H."/>
        </authorList>
    </citation>
    <scope>NUCLEOTIDE SEQUENCE</scope>
    <source>
        <strain evidence="1">JCM 10317</strain>
    </source>
</reference>
<dbReference type="RefSeq" id="XP_014653891.1">
    <property type="nucleotide sequence ID" value="XM_014798405.1"/>
</dbReference>
<dbReference type="EMBL" id="DF830092">
    <property type="protein sequence ID" value="GAK67912.1"/>
    <property type="molecule type" value="Genomic_DNA"/>
</dbReference>
<name>A0A081CML6_PSEA2</name>
<proteinExistence type="predicted"/>
<dbReference type="AlphaFoldDB" id="A0A081CML6"/>
<accession>A0A081CML6</accession>
<dbReference type="GeneID" id="26306953"/>
<dbReference type="HOGENOM" id="CLU_2440624_0_0_1"/>
<gene>
    <name evidence="1" type="ORF">PAN0_025c6142</name>
</gene>
<dbReference type="Proteomes" id="UP000053758">
    <property type="component" value="Unassembled WGS sequence"/>
</dbReference>
<keyword evidence="2" id="KW-1185">Reference proteome</keyword>
<evidence type="ECO:0000313" key="2">
    <source>
        <dbReference type="Proteomes" id="UP000053758"/>
    </source>
</evidence>
<organism evidence="1">
    <name type="scientific">Pseudozyma antarctica</name>
    <name type="common">Yeast</name>
    <name type="synonym">Candida antarctica</name>
    <dbReference type="NCBI Taxonomy" id="84753"/>
    <lineage>
        <taxon>Eukaryota</taxon>
        <taxon>Fungi</taxon>
        <taxon>Dikarya</taxon>
        <taxon>Basidiomycota</taxon>
        <taxon>Ustilaginomycotina</taxon>
        <taxon>Ustilaginomycetes</taxon>
        <taxon>Ustilaginales</taxon>
        <taxon>Ustilaginaceae</taxon>
        <taxon>Moesziomyces</taxon>
    </lineage>
</organism>
<evidence type="ECO:0000313" key="1">
    <source>
        <dbReference type="EMBL" id="GAK67912.1"/>
    </source>
</evidence>
<sequence length="90" mass="9717">MAIRRYRALESAADLSFKAATGMADFQNEVATPCSPQTTVYRYHGMVRLDLAVVTDMVVTDVVVTLAVTSPRTADLAVSKLALAFTHSNP</sequence>